<proteinExistence type="predicted"/>
<dbReference type="EMBL" id="SHKL01000001">
    <property type="protein sequence ID" value="RZT87622.1"/>
    <property type="molecule type" value="Genomic_DNA"/>
</dbReference>
<keyword evidence="3" id="KW-1185">Reference proteome</keyword>
<dbReference type="RefSeq" id="WP_130291745.1">
    <property type="nucleotide sequence ID" value="NZ_SHKL01000001.1"/>
</dbReference>
<dbReference type="Proteomes" id="UP000291591">
    <property type="component" value="Unassembled WGS sequence"/>
</dbReference>
<protein>
    <submittedName>
        <fullName evidence="2">Uncharacterized protein</fullName>
    </submittedName>
</protein>
<organism evidence="2 3">
    <name type="scientific">Pseudonocardia sediminis</name>
    <dbReference type="NCBI Taxonomy" id="1397368"/>
    <lineage>
        <taxon>Bacteria</taxon>
        <taxon>Bacillati</taxon>
        <taxon>Actinomycetota</taxon>
        <taxon>Actinomycetes</taxon>
        <taxon>Pseudonocardiales</taxon>
        <taxon>Pseudonocardiaceae</taxon>
        <taxon>Pseudonocardia</taxon>
    </lineage>
</organism>
<name>A0A4Q7UZP1_PSEST</name>
<dbReference type="AlphaFoldDB" id="A0A4Q7UZP1"/>
<keyword evidence="1" id="KW-1133">Transmembrane helix</keyword>
<evidence type="ECO:0000256" key="1">
    <source>
        <dbReference type="SAM" id="Phobius"/>
    </source>
</evidence>
<reference evidence="2 3" key="1">
    <citation type="submission" date="2019-02" db="EMBL/GenBank/DDBJ databases">
        <title>Sequencing the genomes of 1000 actinobacteria strains.</title>
        <authorList>
            <person name="Klenk H.-P."/>
        </authorList>
    </citation>
    <scope>NUCLEOTIDE SEQUENCE [LARGE SCALE GENOMIC DNA]</scope>
    <source>
        <strain evidence="2 3">DSM 45779</strain>
    </source>
</reference>
<gene>
    <name evidence="2" type="ORF">EV383_4548</name>
</gene>
<feature type="transmembrane region" description="Helical" evidence="1">
    <location>
        <begin position="21"/>
        <end position="40"/>
    </location>
</feature>
<feature type="transmembrane region" description="Helical" evidence="1">
    <location>
        <begin position="52"/>
        <end position="73"/>
    </location>
</feature>
<evidence type="ECO:0000313" key="3">
    <source>
        <dbReference type="Proteomes" id="UP000291591"/>
    </source>
</evidence>
<keyword evidence="1" id="KW-0812">Transmembrane</keyword>
<sequence length="200" mass="21713">MTLPHTRPSTEVRPAPSLLATAIYPAVALGIGAVFVFYGVRTLVDGIPMEYGSIGAMVLLLVLTGAAFGYALIAGHRLAQFRQCRAVEAGSWGIAFTLPERPERPVVVAAADVVGVRVRRGNGFRLGWAQTNSQNRPWPFTPARVLDVRVRDDRAYLHDPAIDLLRDDAGEPGVWSYPLIGFRPAEVVELLDRVGAPSWG</sequence>
<keyword evidence="1" id="KW-0472">Membrane</keyword>
<comment type="caution">
    <text evidence="2">The sequence shown here is derived from an EMBL/GenBank/DDBJ whole genome shotgun (WGS) entry which is preliminary data.</text>
</comment>
<evidence type="ECO:0000313" key="2">
    <source>
        <dbReference type="EMBL" id="RZT87622.1"/>
    </source>
</evidence>
<accession>A0A4Q7UZP1</accession>